<feature type="domain" description="C2H2-type" evidence="2">
    <location>
        <begin position="49"/>
        <end position="77"/>
    </location>
</feature>
<keyword evidence="1" id="KW-0862">Zinc</keyword>
<dbReference type="Pfam" id="PF00096">
    <property type="entry name" value="zf-C2H2"/>
    <property type="match status" value="1"/>
</dbReference>
<keyword evidence="4" id="KW-1185">Reference proteome</keyword>
<dbReference type="InterPro" id="IPR013087">
    <property type="entry name" value="Znf_C2H2_type"/>
</dbReference>
<dbReference type="Proteomes" id="UP000595437">
    <property type="component" value="Chromosome 2"/>
</dbReference>
<organism evidence="3 4">
    <name type="scientific">Caligus rogercresseyi</name>
    <name type="common">Sea louse</name>
    <dbReference type="NCBI Taxonomy" id="217165"/>
    <lineage>
        <taxon>Eukaryota</taxon>
        <taxon>Metazoa</taxon>
        <taxon>Ecdysozoa</taxon>
        <taxon>Arthropoda</taxon>
        <taxon>Crustacea</taxon>
        <taxon>Multicrustacea</taxon>
        <taxon>Hexanauplia</taxon>
        <taxon>Copepoda</taxon>
        <taxon>Siphonostomatoida</taxon>
        <taxon>Caligidae</taxon>
        <taxon>Caligus</taxon>
    </lineage>
</organism>
<accession>A0A7T8KLU3</accession>
<gene>
    <name evidence="3" type="ORF">FKW44_003579</name>
</gene>
<evidence type="ECO:0000259" key="2">
    <source>
        <dbReference type="PROSITE" id="PS50157"/>
    </source>
</evidence>
<dbReference type="AlphaFoldDB" id="A0A7T8KLU3"/>
<evidence type="ECO:0000313" key="4">
    <source>
        <dbReference type="Proteomes" id="UP000595437"/>
    </source>
</evidence>
<dbReference type="EMBL" id="CP045891">
    <property type="protein sequence ID" value="QQP58306.1"/>
    <property type="molecule type" value="Genomic_DNA"/>
</dbReference>
<dbReference type="Gene3D" id="3.30.160.60">
    <property type="entry name" value="Classic Zinc Finger"/>
    <property type="match status" value="1"/>
</dbReference>
<name>A0A7T8KLU3_CALRO</name>
<feature type="non-terminal residue" evidence="3">
    <location>
        <position position="1"/>
    </location>
</feature>
<keyword evidence="1" id="KW-0479">Metal-binding</keyword>
<evidence type="ECO:0000313" key="3">
    <source>
        <dbReference type="EMBL" id="QQP58306.1"/>
    </source>
</evidence>
<dbReference type="SUPFAM" id="SSF57667">
    <property type="entry name" value="beta-beta-alpha zinc fingers"/>
    <property type="match status" value="1"/>
</dbReference>
<dbReference type="SMART" id="SM00355">
    <property type="entry name" value="ZnF_C2H2"/>
    <property type="match status" value="2"/>
</dbReference>
<dbReference type="OrthoDB" id="10004641at2759"/>
<protein>
    <submittedName>
        <fullName evidence="3">Broad-complex core protein isoform 6</fullName>
    </submittedName>
</protein>
<dbReference type="PROSITE" id="PS50157">
    <property type="entry name" value="ZINC_FINGER_C2H2_2"/>
    <property type="match status" value="1"/>
</dbReference>
<evidence type="ECO:0000256" key="1">
    <source>
        <dbReference type="PROSITE-ProRule" id="PRU00042"/>
    </source>
</evidence>
<dbReference type="InterPro" id="IPR036236">
    <property type="entry name" value="Znf_C2H2_sf"/>
</dbReference>
<proteinExistence type="predicted"/>
<keyword evidence="1" id="KW-0863">Zinc-finger</keyword>
<sequence length="83" mass="9720">LLDAEIMKYVTKDEGNGANFYCLKCSFKSTHKTTVKRHVESRHFVTDGFRCDQCGKVYKTRETLSKHLLKIHRAKPFTFPRPE</sequence>
<dbReference type="GO" id="GO:0008270">
    <property type="term" value="F:zinc ion binding"/>
    <property type="evidence" value="ECO:0007669"/>
    <property type="project" value="UniProtKB-KW"/>
</dbReference>
<reference evidence="4" key="1">
    <citation type="submission" date="2021-01" db="EMBL/GenBank/DDBJ databases">
        <title>Caligus Genome Assembly.</title>
        <authorList>
            <person name="Gallardo-Escarate C."/>
        </authorList>
    </citation>
    <scope>NUCLEOTIDE SEQUENCE [LARGE SCALE GENOMIC DNA]</scope>
</reference>
<dbReference type="PROSITE" id="PS00028">
    <property type="entry name" value="ZINC_FINGER_C2H2_1"/>
    <property type="match status" value="1"/>
</dbReference>